<comment type="cofactor">
    <cofactor evidence="20">
        <name>heme b</name>
        <dbReference type="ChEBI" id="CHEBI:60344"/>
    </cofactor>
    <text evidence="20">Binds 2 heme groups non-covalently.</text>
</comment>
<dbReference type="PANTHER" id="PTHR19271:SF16">
    <property type="entry name" value="CYTOCHROME B"/>
    <property type="match status" value="1"/>
</dbReference>
<dbReference type="Pfam" id="PF00033">
    <property type="entry name" value="Cytochrome_B"/>
    <property type="match status" value="1"/>
</dbReference>
<evidence type="ECO:0000256" key="4">
    <source>
        <dbReference type="ARBA" id="ARBA00013531"/>
    </source>
</evidence>
<evidence type="ECO:0000256" key="12">
    <source>
        <dbReference type="ARBA" id="ARBA00022989"/>
    </source>
</evidence>
<proteinExistence type="inferred from homology"/>
<dbReference type="Gene3D" id="1.20.810.10">
    <property type="entry name" value="Cytochrome Bc1 Complex, Chain C"/>
    <property type="match status" value="1"/>
</dbReference>
<keyword evidence="10" id="KW-0999">Mitochondrion inner membrane</keyword>
<dbReference type="InterPro" id="IPR048260">
    <property type="entry name" value="Cytochrome_b_C_euk/bac"/>
</dbReference>
<evidence type="ECO:0000256" key="1">
    <source>
        <dbReference type="ARBA" id="ARBA00002566"/>
    </source>
</evidence>
<dbReference type="InterPro" id="IPR005797">
    <property type="entry name" value="Cyt_b/b6_N"/>
</dbReference>
<comment type="function">
    <text evidence="1 20">Component of the ubiquinol-cytochrome c reductase complex (complex III or cytochrome b-c1 complex) that is part of the mitochondrial respiratory chain. The b-c1 complex mediates electron transfer from ubiquinol to cytochrome c. Contributes to the generation of a proton gradient across the mitochondrial membrane that is then used for ATP synthesis.</text>
</comment>
<evidence type="ECO:0000256" key="3">
    <source>
        <dbReference type="ARBA" id="ARBA00011660"/>
    </source>
</evidence>
<feature type="binding site" evidence="18">
    <location>
        <position position="202"/>
    </location>
    <ligand>
        <name>a ubiquinone</name>
        <dbReference type="ChEBI" id="CHEBI:16389"/>
    </ligand>
</feature>
<dbReference type="GO" id="GO:0008121">
    <property type="term" value="F:quinol-cytochrome-c reductase activity"/>
    <property type="evidence" value="ECO:0007669"/>
    <property type="project" value="InterPro"/>
</dbReference>
<evidence type="ECO:0000256" key="8">
    <source>
        <dbReference type="ARBA" id="ARBA00022692"/>
    </source>
</evidence>
<dbReference type="PROSITE" id="PS51003">
    <property type="entry name" value="CYTB_CTER"/>
    <property type="match status" value="1"/>
</dbReference>
<keyword evidence="11 20" id="KW-0249">Electron transport</keyword>
<evidence type="ECO:0000256" key="10">
    <source>
        <dbReference type="ARBA" id="ARBA00022792"/>
    </source>
</evidence>
<evidence type="ECO:0000256" key="2">
    <source>
        <dbReference type="ARBA" id="ARBA00004448"/>
    </source>
</evidence>
<dbReference type="InterPro" id="IPR016174">
    <property type="entry name" value="Di-haem_cyt_TM"/>
</dbReference>
<dbReference type="InterPro" id="IPR048259">
    <property type="entry name" value="Cytochrome_b_N_euk/bac"/>
</dbReference>
<comment type="subunit">
    <text evidence="3">The cytochrome bc1 complex contains 3 respiratory subunits (MT-CYB, CYC1 and UQCRFS1), 2 core proteins (UQCRC1 and UQCRC2) and probably 6 low-molecular weight proteins.</text>
</comment>
<dbReference type="CDD" id="cd00290">
    <property type="entry name" value="cytochrome_b_C"/>
    <property type="match status" value="1"/>
</dbReference>
<evidence type="ECO:0000256" key="16">
    <source>
        <dbReference type="ARBA" id="ARBA00023136"/>
    </source>
</evidence>
<evidence type="ECO:0000256" key="19">
    <source>
        <dbReference type="PIRSR" id="PIRSR038885-2"/>
    </source>
</evidence>
<evidence type="ECO:0000256" key="14">
    <source>
        <dbReference type="ARBA" id="ARBA00023075"/>
    </source>
</evidence>
<dbReference type="InterPro" id="IPR005798">
    <property type="entry name" value="Cyt_b/b6_C"/>
</dbReference>
<evidence type="ECO:0000256" key="9">
    <source>
        <dbReference type="ARBA" id="ARBA00022723"/>
    </source>
</evidence>
<dbReference type="GO" id="GO:0046872">
    <property type="term" value="F:metal ion binding"/>
    <property type="evidence" value="ECO:0007669"/>
    <property type="project" value="UniProtKB-UniRule"/>
</dbReference>
<dbReference type="Pfam" id="PF00032">
    <property type="entry name" value="Cytochrom_B_C"/>
    <property type="match status" value="1"/>
</dbReference>
<dbReference type="FunFam" id="1.20.810.10:FF:000002">
    <property type="entry name" value="Cytochrome b"/>
    <property type="match status" value="1"/>
</dbReference>
<evidence type="ECO:0000256" key="6">
    <source>
        <dbReference type="ARBA" id="ARBA00022617"/>
    </source>
</evidence>
<dbReference type="RefSeq" id="YP_009910948.1">
    <property type="nucleotide sequence ID" value="NC_050005.1"/>
</dbReference>
<feature type="transmembrane region" description="Helical" evidence="20">
    <location>
        <begin position="78"/>
        <end position="99"/>
    </location>
</feature>
<reference evidence="23" key="1">
    <citation type="submission" date="2018-06" db="EMBL/GenBank/DDBJ databases">
        <title>Phylogeny of lacertids based on mitogenome, with the emphasis on rock lizard genus darevskia.</title>
        <authorList>
            <person name="Murtskhvaladze M."/>
        </authorList>
    </citation>
    <scope>NUCLEOTIDE SEQUENCE</scope>
</reference>
<evidence type="ECO:0000259" key="21">
    <source>
        <dbReference type="PROSITE" id="PS51002"/>
    </source>
</evidence>
<dbReference type="GO" id="GO:0005743">
    <property type="term" value="C:mitochondrial inner membrane"/>
    <property type="evidence" value="ECO:0007669"/>
    <property type="project" value="UniProtKB-SubCell"/>
</dbReference>
<feature type="binding site" description="axial binding residue" evidence="19">
    <location>
        <position position="98"/>
    </location>
    <ligand>
        <name>heme b</name>
        <dbReference type="ChEBI" id="CHEBI:60344"/>
        <label>b566</label>
    </ligand>
    <ligandPart>
        <name>Fe</name>
        <dbReference type="ChEBI" id="CHEBI:18248"/>
    </ligandPart>
</feature>
<keyword evidence="16 20" id="KW-0472">Membrane</keyword>
<evidence type="ECO:0000256" key="18">
    <source>
        <dbReference type="PIRSR" id="PIRSR038885-1"/>
    </source>
</evidence>
<feature type="transmembrane region" description="Helical" evidence="20">
    <location>
        <begin position="230"/>
        <end position="251"/>
    </location>
</feature>
<protein>
    <recommendedName>
        <fullName evidence="4 20">Cytochrome b</fullName>
    </recommendedName>
</protein>
<comment type="subcellular location">
    <subcellularLocation>
        <location evidence="2">Mitochondrion inner membrane</location>
        <topology evidence="2">Multi-pass membrane protein</topology>
    </subcellularLocation>
</comment>
<comment type="similarity">
    <text evidence="17 20">Belongs to the cytochrome b family.</text>
</comment>
<accession>A0A7D0H497</accession>
<dbReference type="GO" id="GO:0045275">
    <property type="term" value="C:respiratory chain complex III"/>
    <property type="evidence" value="ECO:0007669"/>
    <property type="project" value="InterPro"/>
</dbReference>
<keyword evidence="5 20" id="KW-0813">Transport</keyword>
<dbReference type="GeneID" id="58114462"/>
<evidence type="ECO:0000259" key="22">
    <source>
        <dbReference type="PROSITE" id="PS51003"/>
    </source>
</evidence>
<feature type="transmembrane region" description="Helical" evidence="20">
    <location>
        <begin position="347"/>
        <end position="372"/>
    </location>
</feature>
<name>A0A7D0H497_9SAUR</name>
<evidence type="ECO:0000256" key="15">
    <source>
        <dbReference type="ARBA" id="ARBA00023128"/>
    </source>
</evidence>
<dbReference type="SUPFAM" id="SSF81342">
    <property type="entry name" value="Transmembrane di-heme cytochromes"/>
    <property type="match status" value="1"/>
</dbReference>
<evidence type="ECO:0000256" key="20">
    <source>
        <dbReference type="RuleBase" id="RU362117"/>
    </source>
</evidence>
<feature type="binding site" description="axial binding residue" evidence="19">
    <location>
        <position position="183"/>
    </location>
    <ligand>
        <name>heme b</name>
        <dbReference type="ChEBI" id="CHEBI:60344"/>
        <label>b562</label>
    </ligand>
    <ligandPart>
        <name>Fe</name>
        <dbReference type="ChEBI" id="CHEBI:18248"/>
    </ligandPart>
</feature>
<evidence type="ECO:0000313" key="23">
    <source>
        <dbReference type="EMBL" id="QDP70177.1"/>
    </source>
</evidence>
<feature type="transmembrane region" description="Helical" evidence="20">
    <location>
        <begin position="146"/>
        <end position="167"/>
    </location>
</feature>
<keyword evidence="14" id="KW-0830">Ubiquinone</keyword>
<evidence type="ECO:0000256" key="17">
    <source>
        <dbReference type="ARBA" id="ARBA00061233"/>
    </source>
</evidence>
<feature type="transmembrane region" description="Helical" evidence="20">
    <location>
        <begin position="31"/>
        <end position="57"/>
    </location>
</feature>
<feature type="transmembrane region" description="Helical" evidence="20">
    <location>
        <begin position="320"/>
        <end position="341"/>
    </location>
</feature>
<dbReference type="GO" id="GO:0016491">
    <property type="term" value="F:oxidoreductase activity"/>
    <property type="evidence" value="ECO:0007669"/>
    <property type="project" value="UniProtKB-UniRule"/>
</dbReference>
<keyword evidence="12 20" id="KW-1133">Transmembrane helix</keyword>
<dbReference type="PROSITE" id="PS51002">
    <property type="entry name" value="CYTB_NTER"/>
    <property type="match status" value="1"/>
</dbReference>
<keyword evidence="13 19" id="KW-0408">Iron</keyword>
<keyword evidence="9 19" id="KW-0479">Metal-binding</keyword>
<evidence type="ECO:0000256" key="13">
    <source>
        <dbReference type="ARBA" id="ARBA00023004"/>
    </source>
</evidence>
<dbReference type="CDD" id="cd00284">
    <property type="entry name" value="Cytochrome_b_N"/>
    <property type="match status" value="1"/>
</dbReference>
<dbReference type="SUPFAM" id="SSF81648">
    <property type="entry name" value="a domain/subunit of cytochrome bc1 complex (Ubiquinol-cytochrome c reductase)"/>
    <property type="match status" value="1"/>
</dbReference>
<evidence type="ECO:0000256" key="7">
    <source>
        <dbReference type="ARBA" id="ARBA00022660"/>
    </source>
</evidence>
<dbReference type="GO" id="GO:0006122">
    <property type="term" value="P:mitochondrial electron transport, ubiquinol to cytochrome c"/>
    <property type="evidence" value="ECO:0007669"/>
    <property type="project" value="TreeGrafter"/>
</dbReference>
<dbReference type="EMBL" id="MH481137">
    <property type="protein sequence ID" value="QDP70177.1"/>
    <property type="molecule type" value="Genomic_DNA"/>
</dbReference>
<feature type="transmembrane region" description="Helical" evidence="20">
    <location>
        <begin position="289"/>
        <end position="308"/>
    </location>
</feature>
<dbReference type="PIRSF" id="PIRSF038885">
    <property type="entry name" value="COB"/>
    <property type="match status" value="1"/>
</dbReference>
<dbReference type="InterPro" id="IPR030689">
    <property type="entry name" value="Cytochrome_b"/>
</dbReference>
<dbReference type="InterPro" id="IPR027387">
    <property type="entry name" value="Cytb/b6-like_sf"/>
</dbReference>
<organism evidence="23">
    <name type="scientific">Darevskia brauneri</name>
    <dbReference type="NCBI Taxonomy" id="122332"/>
    <lineage>
        <taxon>Eukaryota</taxon>
        <taxon>Metazoa</taxon>
        <taxon>Chordata</taxon>
        <taxon>Craniata</taxon>
        <taxon>Vertebrata</taxon>
        <taxon>Euteleostomi</taxon>
        <taxon>Lepidosauria</taxon>
        <taxon>Squamata</taxon>
        <taxon>Bifurcata</taxon>
        <taxon>Unidentata</taxon>
        <taxon>Episquamata</taxon>
        <taxon>Laterata</taxon>
        <taxon>Lacertibaenia</taxon>
        <taxon>Lacertidae</taxon>
        <taxon>Darevskia</taxon>
    </lineage>
</organism>
<evidence type="ECO:0000256" key="11">
    <source>
        <dbReference type="ARBA" id="ARBA00022982"/>
    </source>
</evidence>
<keyword evidence="7 20" id="KW-0679">Respiratory chain</keyword>
<dbReference type="InterPro" id="IPR036150">
    <property type="entry name" value="Cyt_b/b6_C_sf"/>
</dbReference>
<dbReference type="CTD" id="4519"/>
<dbReference type="AlphaFoldDB" id="A0A7D0H497"/>
<evidence type="ECO:0000256" key="5">
    <source>
        <dbReference type="ARBA" id="ARBA00022448"/>
    </source>
</evidence>
<sequence>MTLNMRKQHPILKIINSSFIDLPTPSNISAWWNFGSLLGLCLIIQTATGLFLAMHYTADILSAFSSITHIHRDVQHGWLIRNLHANGASLFFICIYLHIGRGLYYGSYIYTETWNIGVVLLLLVMATAFMGYVLPWGQMSFWGATVITNLLSAVPYVGSTLVEWIWGGFAIDNATLTRFFTLHFMLPFIIMGTSMVHLLFLHETGSNNPAGLNSNTDKIPFHPYYSYKDLLGALMMLLGLLLLALFSPNLLGDPENFSPANPLVTPPHIKPEWYFLFAYAILRSIPNKLGGVLALLFSILILLIMPLTHLSKQRTLSYRPLSQTLFWLLISDIIILTWIGGQPVEHPFIIIGQLASAFYFLIFLLLMPSIALMENKLLKW</sequence>
<feature type="binding site" description="axial binding residue" evidence="19">
    <location>
        <position position="197"/>
    </location>
    <ligand>
        <name>heme b</name>
        <dbReference type="ChEBI" id="CHEBI:60344"/>
        <label>b566</label>
    </ligand>
    <ligandPart>
        <name>Fe</name>
        <dbReference type="ChEBI" id="CHEBI:18248"/>
    </ligandPart>
</feature>
<keyword evidence="6 19" id="KW-0349">Heme</keyword>
<dbReference type="PANTHER" id="PTHR19271">
    <property type="entry name" value="CYTOCHROME B"/>
    <property type="match status" value="1"/>
</dbReference>
<feature type="domain" description="Cytochrome b/b6 N-terminal region profile" evidence="21">
    <location>
        <begin position="1"/>
        <end position="210"/>
    </location>
</feature>
<keyword evidence="15 20" id="KW-0496">Mitochondrion</keyword>
<gene>
    <name evidence="23" type="primary">CYTB</name>
</gene>
<geneLocation type="mitochondrion" evidence="23"/>
<feature type="transmembrane region" description="Helical" evidence="20">
    <location>
        <begin position="114"/>
        <end position="134"/>
    </location>
</feature>
<feature type="domain" description="Cytochrome b/b6 C-terminal region profile" evidence="22">
    <location>
        <begin position="211"/>
        <end position="380"/>
    </location>
</feature>
<comment type="cofactor">
    <cofactor evidence="19">
        <name>heme</name>
        <dbReference type="ChEBI" id="CHEBI:30413"/>
    </cofactor>
    <text evidence="19">Binds 2 heme groups non-covalently.</text>
</comment>
<keyword evidence="8 20" id="KW-0812">Transmembrane</keyword>
<feature type="binding site" description="axial binding residue" evidence="19">
    <location>
        <position position="84"/>
    </location>
    <ligand>
        <name>heme b</name>
        <dbReference type="ChEBI" id="CHEBI:60344"/>
        <label>b562</label>
    </ligand>
    <ligandPart>
        <name>Fe</name>
        <dbReference type="ChEBI" id="CHEBI:18248"/>
    </ligandPart>
</feature>
<feature type="transmembrane region" description="Helical" evidence="20">
    <location>
        <begin position="179"/>
        <end position="201"/>
    </location>
</feature>